<feature type="region of interest" description="Disordered" evidence="2">
    <location>
        <begin position="827"/>
        <end position="899"/>
    </location>
</feature>
<dbReference type="InterPro" id="IPR013253">
    <property type="entry name" value="Spc7_domain"/>
</dbReference>
<dbReference type="PANTHER" id="PTHR28260:SF1">
    <property type="entry name" value="SPINDLE POLE BODY COMPONENT SPC105"/>
    <property type="match status" value="1"/>
</dbReference>
<dbReference type="GO" id="GO:1990758">
    <property type="term" value="P:mitotic sister chromatid biorientation"/>
    <property type="evidence" value="ECO:0007669"/>
    <property type="project" value="TreeGrafter"/>
</dbReference>
<feature type="compositionally biased region" description="Low complexity" evidence="2">
    <location>
        <begin position="1029"/>
        <end position="1052"/>
    </location>
</feature>
<feature type="compositionally biased region" description="Low complexity" evidence="2">
    <location>
        <begin position="94"/>
        <end position="104"/>
    </location>
</feature>
<keyword evidence="6" id="KW-1185">Reference proteome</keyword>
<feature type="region of interest" description="Disordered" evidence="2">
    <location>
        <begin position="1"/>
        <end position="74"/>
    </location>
</feature>
<feature type="transmembrane region" description="Helical" evidence="3">
    <location>
        <begin position="214"/>
        <end position="236"/>
    </location>
</feature>
<keyword evidence="3" id="KW-0812">Transmembrane</keyword>
<feature type="compositionally biased region" description="Low complexity" evidence="2">
    <location>
        <begin position="124"/>
        <end position="135"/>
    </location>
</feature>
<dbReference type="Pfam" id="PF08317">
    <property type="entry name" value="Spc7"/>
    <property type="match status" value="1"/>
</dbReference>
<evidence type="ECO:0000256" key="2">
    <source>
        <dbReference type="SAM" id="MobiDB-lite"/>
    </source>
</evidence>
<dbReference type="GO" id="GO:0034501">
    <property type="term" value="P:protein localization to kinetochore"/>
    <property type="evidence" value="ECO:0007669"/>
    <property type="project" value="TreeGrafter"/>
</dbReference>
<dbReference type="SMART" id="SM00787">
    <property type="entry name" value="Spc7"/>
    <property type="match status" value="1"/>
</dbReference>
<feature type="compositionally biased region" description="Low complexity" evidence="2">
    <location>
        <begin position="828"/>
        <end position="847"/>
    </location>
</feature>
<sequence>MRIGVGASRRRAPSASASLAATGTVPRLLRHAAAETAPPMEKPARSAAQDSKRGDSKRPAALGPSGIASAARPRRCHVDATRRFVTHVADSDADPSGGSFPSGGAPRGLLQRRVAGLQERRTPSSSLSRQAASASPDPGHTSLIALPLPPPRFLTACLARCLRRLAFLSICRPIDVPTADPGHHTRRGLFERTDLRDPSASFRSRRRRSARLDVLTPSASLLLPIAAAAAAAAAMASPRTHAMADQENDDHSPHRDAKTRRVRRRSSLGVPAPVSPLGPSRHMNRDPAPRTSPMRPATSPRPLPAPSHDATAAATATTSTDLLGAGALYAPTPTKSSLRPSTSVLSTPHGAPSPWRSALGRTPATGGLPTGSRKPGGRKSLGRRVSFAATAHVRLFDKNQNDWNAADLTDSGFPLTIPDLSSVRRGSDAFDLKLNYQTPQDSPRGQDPLAMELGYGLGAGHAYPHHHHHAAQSDSDASFDTAVKGSPLSAPPPPATAAATSLPGGSAAPRFYDDLPSSPYGEPLDPEMHVLPGYRGDPHPPAGADRAIDPGAEADADLNLSDDGGTGDLRTPTKATHAAAAPAGAAPRAPPDWAAGTPLAAASSSLSSMQMTMDYSPIAMKPTSPCDIDMSTETAAPAPAPAPLATSTAMLSPDRGGTPHPYGARRSSLGTSTPLGDARPLGATPSSRSPSVNAGDAARQRGKHRQSLAPSPMPTPLFEAVPIARVGALDMSVSDRISAATAAAATPTSAPLSGSAALHAGTPTPATGPAAPPKPNAQRPRDSIAAFFSRGADSDDDDDDGSTSGGRGRAPADFTVTIPDLASLVRQTASTPSPSTALAAPATTAVDGDADGAKDGADDGADVGATGSSRPPAKTPTRKAADAGEGTTSASKGMGALFPKSPLRHEISMLTDEDSGEAVPASAHAVSARAADSDAALQSDTVLAPPTLPQTTDAGADATKAGTAQNDTISRLFLGRDTTGTIPDLGLTATIADELRKQSQLASPTDRAVANGGDSADNDGDETPAAGDGSSATTHHTAAGPAAPSSSSPSPAKDAPDLDGPSLDFPGQDAAGPNDDLLNEQMEMMDGLSAEPSFVLPDDAASHSATADATDAAPADRAAATPSASAPTITRPPAATPGPTAASAAATAAATPAAPVTAAHDRAIVDATSPFMDTTAAATSAAPPASAAPAPGSATPARPAVAPVADVPETATATPTATEAPEPPAAPEPPLQDIHDFLNAMKITFASPVALPRINASQLEREHPPGAASITEDALSAPLTPEQTTLCHILRAVCRWQELEIFDFGCRELDQYTHDGAVDLQEREDDVRINPPPLFGDWDTALPHERAEIQDASLRCLRYAEFTTRSFWYSWCFKLMQPLRSGLKVNHQNLERDAYYLQEFYHRFKRGAVDLTAQRDALDRQIAREEARLAAERDAVAARLADKQTAAAALQARIHAARLAVESERAAYARATDQAATTQAQLDGLRTQIANARSQAAATAAQELDREELMGFAQDFDLLQLLHGWRWAKMAPEAMKITFSGLLDVYLSRPAPAAAWRVDVAPANELVFAPIPARGAATTTRLAADTPAALLASPTQHMLRAVLTALPLATLNTLLAPPPPPPAATASSDAAAAPRALLEQTAAAWRRLQDVLADVCDAQRHVRVRLVFPDAGAAAGTPLRLELRLHSVARRSGCTVTWTLDPDGMLAWPVPAAPLAIRTLYGTAPEAAFVTSLCGDVTGQYGRFAHMTRQLVKLWSDAPASPSSTAAASSTATAAAPSSLACP</sequence>
<evidence type="ECO:0000313" key="5">
    <source>
        <dbReference type="EMBL" id="RKP03399.1"/>
    </source>
</evidence>
<dbReference type="STRING" id="1555241.A0A4V1IVA7"/>
<keyword evidence="3" id="KW-0472">Membrane</keyword>
<keyword evidence="3" id="KW-1133">Transmembrane helix</keyword>
<feature type="region of interest" description="Disordered" evidence="2">
    <location>
        <begin position="238"/>
        <end position="380"/>
    </location>
</feature>
<feature type="region of interest" description="Disordered" evidence="2">
    <location>
        <begin position="942"/>
        <end position="962"/>
    </location>
</feature>
<name>A0A4V1IVA7_9FUNG</name>
<feature type="domain" description="Spc7 kinetochore protein" evidence="4">
    <location>
        <begin position="1223"/>
        <end position="1546"/>
    </location>
</feature>
<keyword evidence="1" id="KW-0175">Coiled coil</keyword>
<dbReference type="EMBL" id="ML014123">
    <property type="protein sequence ID" value="RKP03399.1"/>
    <property type="molecule type" value="Genomic_DNA"/>
</dbReference>
<feature type="compositionally biased region" description="Polar residues" evidence="2">
    <location>
        <begin position="333"/>
        <end position="346"/>
    </location>
</feature>
<feature type="coiled-coil region" evidence="1">
    <location>
        <begin position="1468"/>
        <end position="1502"/>
    </location>
</feature>
<evidence type="ECO:0000256" key="3">
    <source>
        <dbReference type="SAM" id="Phobius"/>
    </source>
</evidence>
<dbReference type="GO" id="GO:0007094">
    <property type="term" value="P:mitotic spindle assembly checkpoint signaling"/>
    <property type="evidence" value="ECO:0007669"/>
    <property type="project" value="TreeGrafter"/>
</dbReference>
<feature type="region of interest" description="Disordered" evidence="2">
    <location>
        <begin position="747"/>
        <end position="815"/>
    </location>
</feature>
<feature type="compositionally biased region" description="Low complexity" evidence="2">
    <location>
        <begin position="747"/>
        <end position="769"/>
    </location>
</feature>
<dbReference type="PANTHER" id="PTHR28260">
    <property type="entry name" value="SPINDLE POLE BODY COMPONENT SPC105"/>
    <property type="match status" value="1"/>
</dbReference>
<feature type="compositionally biased region" description="Low complexity" evidence="2">
    <location>
        <begin position="1175"/>
        <end position="1220"/>
    </location>
</feature>
<gene>
    <name evidence="5" type="ORF">CXG81DRAFT_17023</name>
</gene>
<dbReference type="InterPro" id="IPR033338">
    <property type="entry name" value="Spc105/Spc7"/>
</dbReference>
<feature type="compositionally biased region" description="Pro residues" evidence="2">
    <location>
        <begin position="1221"/>
        <end position="1230"/>
    </location>
</feature>
<feature type="region of interest" description="Disordered" evidence="2">
    <location>
        <begin position="624"/>
        <end position="715"/>
    </location>
</feature>
<feature type="region of interest" description="Disordered" evidence="2">
    <location>
        <begin position="87"/>
        <end position="138"/>
    </location>
</feature>
<organism evidence="5 6">
    <name type="scientific">Caulochytrium protostelioides</name>
    <dbReference type="NCBI Taxonomy" id="1555241"/>
    <lineage>
        <taxon>Eukaryota</taxon>
        <taxon>Fungi</taxon>
        <taxon>Fungi incertae sedis</taxon>
        <taxon>Chytridiomycota</taxon>
        <taxon>Chytridiomycota incertae sedis</taxon>
        <taxon>Chytridiomycetes</taxon>
        <taxon>Caulochytriales</taxon>
        <taxon>Caulochytriaceae</taxon>
        <taxon>Caulochytrium</taxon>
    </lineage>
</organism>
<feature type="compositionally biased region" description="Low complexity" evidence="2">
    <location>
        <begin position="951"/>
        <end position="962"/>
    </location>
</feature>
<dbReference type="OrthoDB" id="5592879at2759"/>
<feature type="compositionally biased region" description="Low complexity" evidence="2">
    <location>
        <begin position="572"/>
        <end position="597"/>
    </location>
</feature>
<proteinExistence type="predicted"/>
<feature type="compositionally biased region" description="Low complexity" evidence="2">
    <location>
        <begin position="306"/>
        <end position="328"/>
    </location>
</feature>
<feature type="compositionally biased region" description="Low complexity" evidence="2">
    <location>
        <begin position="496"/>
        <end position="509"/>
    </location>
</feature>
<protein>
    <recommendedName>
        <fullName evidence="4">Spc7 kinetochore protein domain-containing protein</fullName>
    </recommendedName>
</protein>
<feature type="region of interest" description="Disordered" evidence="2">
    <location>
        <begin position="1175"/>
        <end position="1232"/>
    </location>
</feature>
<dbReference type="GO" id="GO:0000776">
    <property type="term" value="C:kinetochore"/>
    <property type="evidence" value="ECO:0007669"/>
    <property type="project" value="TreeGrafter"/>
</dbReference>
<feature type="coiled-coil region" evidence="1">
    <location>
        <begin position="1408"/>
        <end position="1435"/>
    </location>
</feature>
<feature type="region of interest" description="Disordered" evidence="2">
    <location>
        <begin position="462"/>
        <end position="597"/>
    </location>
</feature>
<reference evidence="6" key="1">
    <citation type="journal article" date="2018" name="Nat. Microbiol.">
        <title>Leveraging single-cell genomics to expand the fungal tree of life.</title>
        <authorList>
            <person name="Ahrendt S.R."/>
            <person name="Quandt C.A."/>
            <person name="Ciobanu D."/>
            <person name="Clum A."/>
            <person name="Salamov A."/>
            <person name="Andreopoulos B."/>
            <person name="Cheng J.F."/>
            <person name="Woyke T."/>
            <person name="Pelin A."/>
            <person name="Henrissat B."/>
            <person name="Reynolds N.K."/>
            <person name="Benny G.L."/>
            <person name="Smith M.E."/>
            <person name="James T.Y."/>
            <person name="Grigoriev I.V."/>
        </authorList>
    </citation>
    <scope>NUCLEOTIDE SEQUENCE [LARGE SCALE GENOMIC DNA]</scope>
    <source>
        <strain evidence="6">ATCC 52028</strain>
    </source>
</reference>
<feature type="compositionally biased region" description="Low complexity" evidence="2">
    <location>
        <begin position="632"/>
        <end position="649"/>
    </location>
</feature>
<evidence type="ECO:0000313" key="6">
    <source>
        <dbReference type="Proteomes" id="UP000274922"/>
    </source>
</evidence>
<evidence type="ECO:0000256" key="1">
    <source>
        <dbReference type="SAM" id="Coils"/>
    </source>
</evidence>
<feature type="compositionally biased region" description="Basic residues" evidence="2">
    <location>
        <begin position="257"/>
        <end position="266"/>
    </location>
</feature>
<accession>A0A4V1IVA7</accession>
<feature type="compositionally biased region" description="Low complexity" evidence="2">
    <location>
        <begin position="1097"/>
        <end position="1146"/>
    </location>
</feature>
<feature type="region of interest" description="Disordered" evidence="2">
    <location>
        <begin position="998"/>
        <end position="1146"/>
    </location>
</feature>
<evidence type="ECO:0000259" key="4">
    <source>
        <dbReference type="SMART" id="SM00787"/>
    </source>
</evidence>
<dbReference type="Proteomes" id="UP000274922">
    <property type="component" value="Unassembled WGS sequence"/>
</dbReference>